<keyword evidence="7" id="KW-0501">Molybdenum cofactor biosynthesis</keyword>
<evidence type="ECO:0000256" key="7">
    <source>
        <dbReference type="ARBA" id="ARBA00023150"/>
    </source>
</evidence>
<evidence type="ECO:0000256" key="1">
    <source>
        <dbReference type="ARBA" id="ARBA00022490"/>
    </source>
</evidence>
<name>A0A7C5Q397_CALS0</name>
<dbReference type="PANTHER" id="PTHR19136:SF81">
    <property type="entry name" value="MOLYBDENUM COFACTOR GUANYLYLTRANSFERASE"/>
    <property type="match status" value="1"/>
</dbReference>
<dbReference type="GO" id="GO:0046872">
    <property type="term" value="F:metal ion binding"/>
    <property type="evidence" value="ECO:0007669"/>
    <property type="project" value="UniProtKB-KW"/>
</dbReference>
<dbReference type="Pfam" id="PF12804">
    <property type="entry name" value="NTP_transf_3"/>
    <property type="match status" value="1"/>
</dbReference>
<comment type="caution">
    <text evidence="9">The sequence shown here is derived from an EMBL/GenBank/DDBJ whole genome shotgun (WGS) entry which is preliminary data.</text>
</comment>
<evidence type="ECO:0000256" key="3">
    <source>
        <dbReference type="ARBA" id="ARBA00022723"/>
    </source>
</evidence>
<evidence type="ECO:0000256" key="5">
    <source>
        <dbReference type="ARBA" id="ARBA00022842"/>
    </source>
</evidence>
<accession>A0A7C5Q397</accession>
<dbReference type="Gene3D" id="3.90.550.10">
    <property type="entry name" value="Spore Coat Polysaccharide Biosynthesis Protein SpsA, Chain A"/>
    <property type="match status" value="1"/>
</dbReference>
<keyword evidence="4" id="KW-0547">Nucleotide-binding</keyword>
<evidence type="ECO:0000256" key="6">
    <source>
        <dbReference type="ARBA" id="ARBA00023134"/>
    </source>
</evidence>
<keyword evidence="9" id="KW-0548">Nucleotidyltransferase</keyword>
<dbReference type="PANTHER" id="PTHR19136">
    <property type="entry name" value="MOLYBDENUM COFACTOR GUANYLYLTRANSFERASE"/>
    <property type="match status" value="1"/>
</dbReference>
<dbReference type="AlphaFoldDB" id="A0A7C5Q397"/>
<reference evidence="9" key="1">
    <citation type="journal article" date="2020" name="mSystems">
        <title>Genome- and Community-Level Interaction Insights into Carbon Utilization and Element Cycling Functions of Hydrothermarchaeota in Hydrothermal Sediment.</title>
        <authorList>
            <person name="Zhou Z."/>
            <person name="Liu Y."/>
            <person name="Xu W."/>
            <person name="Pan J."/>
            <person name="Luo Z.H."/>
            <person name="Li M."/>
        </authorList>
    </citation>
    <scope>NUCLEOTIDE SEQUENCE [LARGE SCALE GENOMIC DNA]</scope>
    <source>
        <strain evidence="9">SpSt-1056</strain>
    </source>
</reference>
<evidence type="ECO:0000256" key="4">
    <source>
        <dbReference type="ARBA" id="ARBA00022741"/>
    </source>
</evidence>
<keyword evidence="2 9" id="KW-0808">Transferase</keyword>
<dbReference type="GO" id="GO:0006777">
    <property type="term" value="P:Mo-molybdopterin cofactor biosynthetic process"/>
    <property type="evidence" value="ECO:0007669"/>
    <property type="project" value="UniProtKB-KW"/>
</dbReference>
<keyword evidence="1" id="KW-0963">Cytoplasm</keyword>
<dbReference type="InterPro" id="IPR013482">
    <property type="entry name" value="Molybde_CF_guanTrfase"/>
</dbReference>
<dbReference type="InterPro" id="IPR025877">
    <property type="entry name" value="MobA-like_NTP_Trfase"/>
</dbReference>
<dbReference type="GO" id="GO:0016779">
    <property type="term" value="F:nucleotidyltransferase activity"/>
    <property type="evidence" value="ECO:0007669"/>
    <property type="project" value="UniProtKB-KW"/>
</dbReference>
<proteinExistence type="predicted"/>
<keyword evidence="3" id="KW-0479">Metal-binding</keyword>
<dbReference type="GO" id="GO:0005525">
    <property type="term" value="F:GTP binding"/>
    <property type="evidence" value="ECO:0007669"/>
    <property type="project" value="UniProtKB-KW"/>
</dbReference>
<keyword evidence="6" id="KW-0342">GTP-binding</keyword>
<evidence type="ECO:0000313" key="9">
    <source>
        <dbReference type="EMBL" id="HHK67649.1"/>
    </source>
</evidence>
<gene>
    <name evidence="9" type="ORF">ENM11_00635</name>
</gene>
<dbReference type="EMBL" id="DRWN01000009">
    <property type="protein sequence ID" value="HHK67649.1"/>
    <property type="molecule type" value="Genomic_DNA"/>
</dbReference>
<evidence type="ECO:0000256" key="2">
    <source>
        <dbReference type="ARBA" id="ARBA00022679"/>
    </source>
</evidence>
<feature type="domain" description="MobA-like NTP transferase" evidence="8">
    <location>
        <begin position="5"/>
        <end position="138"/>
    </location>
</feature>
<protein>
    <submittedName>
        <fullName evidence="9">Molybdenum cofactor guanylyltransferase</fullName>
    </submittedName>
</protein>
<sequence>MRACGLLLAGGVSKRFGGDKALAVVDGMPMVKHAAKSLYQAFGQVYLSVNTVERGESLSKAASPYVSGFVVDAFDAGPLSGLLTAAYKLDADVFVTAPTDVPYLKSSSLDCLFRHHVASDVDVASVVWGNGAVETLIQSVKRTCLLNYAEKFLNVRKNLLRPSDILRSAGKLLLVHASRLTENPVEFTNINTVEDLSNPKPRGPLQGLVDDSLMITSCSKYFSDAAEKTGKGLHYDAGLDYMKEAATYLKHGVTHLSSHAFFDAAKTFRQAGKAEASNIMEQLGLLTEEWMETQV</sequence>
<dbReference type="InterPro" id="IPR029044">
    <property type="entry name" value="Nucleotide-diphossugar_trans"/>
</dbReference>
<keyword evidence="5" id="KW-0460">Magnesium</keyword>
<evidence type="ECO:0000259" key="8">
    <source>
        <dbReference type="Pfam" id="PF12804"/>
    </source>
</evidence>
<dbReference type="SUPFAM" id="SSF53448">
    <property type="entry name" value="Nucleotide-diphospho-sugar transferases"/>
    <property type="match status" value="1"/>
</dbReference>
<organism evidence="9">
    <name type="scientific">Caldiarchaeum subterraneum</name>
    <dbReference type="NCBI Taxonomy" id="311458"/>
    <lineage>
        <taxon>Archaea</taxon>
        <taxon>Nitrososphaerota</taxon>
        <taxon>Candidatus Caldarchaeales</taxon>
        <taxon>Candidatus Caldarchaeaceae</taxon>
        <taxon>Candidatus Caldarchaeum</taxon>
    </lineage>
</organism>
<dbReference type="CDD" id="cd02503">
    <property type="entry name" value="MobA"/>
    <property type="match status" value="1"/>
</dbReference>